<evidence type="ECO:0000313" key="3">
    <source>
        <dbReference type="Proteomes" id="UP000245293"/>
    </source>
</evidence>
<gene>
    <name evidence="2" type="ORF">DFK10_12805</name>
</gene>
<keyword evidence="1" id="KW-0472">Membrane</keyword>
<evidence type="ECO:0000256" key="1">
    <source>
        <dbReference type="SAM" id="Phobius"/>
    </source>
</evidence>
<dbReference type="AlphaFoldDB" id="A0A2V1P187"/>
<evidence type="ECO:0008006" key="4">
    <source>
        <dbReference type="Google" id="ProtNLM"/>
    </source>
</evidence>
<organism evidence="2 3">
    <name type="scientific">Salibaculum griseiflavum</name>
    <dbReference type="NCBI Taxonomy" id="1914409"/>
    <lineage>
        <taxon>Bacteria</taxon>
        <taxon>Pseudomonadati</taxon>
        <taxon>Pseudomonadota</taxon>
        <taxon>Alphaproteobacteria</taxon>
        <taxon>Rhodobacterales</taxon>
        <taxon>Roseobacteraceae</taxon>
        <taxon>Salibaculum</taxon>
    </lineage>
</organism>
<protein>
    <recommendedName>
        <fullName evidence="4">Heavy-metal resistance</fullName>
    </recommendedName>
</protein>
<accession>A0A2V1P187</accession>
<keyword evidence="3" id="KW-1185">Reference proteome</keyword>
<keyword evidence="1" id="KW-0812">Transmembrane</keyword>
<proteinExistence type="predicted"/>
<comment type="caution">
    <text evidence="2">The sequence shown here is derived from an EMBL/GenBank/DDBJ whole genome shotgun (WGS) entry which is preliminary data.</text>
</comment>
<keyword evidence="1" id="KW-1133">Transmembrane helix</keyword>
<evidence type="ECO:0000313" key="2">
    <source>
        <dbReference type="EMBL" id="PWG16215.1"/>
    </source>
</evidence>
<sequence>MSEKTTPANGREKRWRRWLLVISLGLNLLVLGLVIGMVLRGAPPGGPGGRVDLTVGPLLRALEDDDRSAIRSGLRRAHPFDRDTRIAMRRDMDEMLAVLQAEQFDGAALRGIMERQYSRLQTVQIAVADQFVAHVAGMTTTERLALAERFEAELDRALPPRPHGRD</sequence>
<reference evidence="3" key="1">
    <citation type="submission" date="2018-05" db="EMBL/GenBank/DDBJ databases">
        <authorList>
            <person name="Du Z."/>
            <person name="Wang X."/>
        </authorList>
    </citation>
    <scope>NUCLEOTIDE SEQUENCE [LARGE SCALE GENOMIC DNA]</scope>
    <source>
        <strain evidence="3">WDS4C29</strain>
    </source>
</reference>
<dbReference type="EMBL" id="QETF01000016">
    <property type="protein sequence ID" value="PWG16215.1"/>
    <property type="molecule type" value="Genomic_DNA"/>
</dbReference>
<feature type="transmembrane region" description="Helical" evidence="1">
    <location>
        <begin position="18"/>
        <end position="39"/>
    </location>
</feature>
<dbReference type="RefSeq" id="WP_109389432.1">
    <property type="nucleotide sequence ID" value="NZ_QETF01000016.1"/>
</dbReference>
<dbReference type="Pfam" id="PF13801">
    <property type="entry name" value="Metal_resist"/>
    <property type="match status" value="1"/>
</dbReference>
<name>A0A2V1P187_9RHOB</name>
<dbReference type="Proteomes" id="UP000245293">
    <property type="component" value="Unassembled WGS sequence"/>
</dbReference>
<dbReference type="OrthoDB" id="7876971at2"/>
<dbReference type="InterPro" id="IPR025961">
    <property type="entry name" value="Metal_resist"/>
</dbReference>